<organism evidence="1 2">
    <name type="scientific">Kutzneria albida DSM 43870</name>
    <dbReference type="NCBI Taxonomy" id="1449976"/>
    <lineage>
        <taxon>Bacteria</taxon>
        <taxon>Bacillati</taxon>
        <taxon>Actinomycetota</taxon>
        <taxon>Actinomycetes</taxon>
        <taxon>Pseudonocardiales</taxon>
        <taxon>Pseudonocardiaceae</taxon>
        <taxon>Kutzneria</taxon>
    </lineage>
</organism>
<dbReference type="HOGENOM" id="CLU_005511_0_0_11"/>
<gene>
    <name evidence="1" type="ORF">KALB_6527</name>
</gene>
<reference evidence="1 2" key="1">
    <citation type="journal article" date="2014" name="BMC Genomics">
        <title>Complete genome sequence of producer of the glycopeptide antibiotic Aculeximycin Kutzneria albida DSM 43870T, a representative of minor genus of Pseudonocardiaceae.</title>
        <authorList>
            <person name="Rebets Y."/>
            <person name="Tokovenko B."/>
            <person name="Lushchyk I."/>
            <person name="Ruckert C."/>
            <person name="Zaburannyi N."/>
            <person name="Bechthold A."/>
            <person name="Kalinowski J."/>
            <person name="Luzhetskyy A."/>
        </authorList>
    </citation>
    <scope>NUCLEOTIDE SEQUENCE [LARGE SCALE GENOMIC DNA]</scope>
    <source>
        <strain evidence="1">DSM 43870</strain>
    </source>
</reference>
<evidence type="ECO:0000313" key="1">
    <source>
        <dbReference type="EMBL" id="AHH99886.1"/>
    </source>
</evidence>
<dbReference type="STRING" id="1449976.KALB_6527"/>
<accession>W5WH15</accession>
<name>W5WH15_9PSEU</name>
<sequence length="1431" mass="152961">MGRLQASFADELRRLHVAAGKPAYARLAKHSKVARSSLCDLLNGRFKRAPSWDVVRALVTACVAESVRDDHGRVPAEVAARGEVAWWLRRHGELVSGLEQERAGRTGGARGYAAEVNLVAGVPVRLLYLLQVERFTPRQLIGRDAEIAEMAEFCTAPEVPSAYRWWRAEAWSGKSALMAWFVLHPPVGVRVVSFFVTARWASQNDRTAFIENLVQQLLTLLGRRMPPLVSEATRETHLLGLLAEAAEACRRRGERLVLVLDGVDEDRGVHEGPDAHSIAALLPSTPPAGMRIMLAGRPRPPVPADVPAHHPLREQSVVQVLAPSPQAQAVREEMERELKRLLHGTAADQDLLGLVAAAGGGLSAADLAELTGLSRWEVDDRLKTVIGRSFSRRGSHYRPEDGPDTYVLGHEELQVTALEMLGQSRLERYRERLHSWADRYRAGEWPADTPEYLLRGYFGLLHATGEVDRMISCAIDPARQGRMLDLSGGDAAALTEITTTQEVLLRAARPDLLALTRLVMHRDRLADRNCKVPVELPAVWAILGQVNRAEAIASSITDRGDLVLALASVAKVVADTDRTRAVEIIDKAEIVTHSIAEGYDHRRALDAVIDAAAAIGDLDRAEAKARSIGDTKRRASALTTLAERVAATGDLLRASELVAEAEAAARSITEAAEQDRAMYSVVRALAVAGDLEQAESLARSFPDPVDRAHALALLAEAVAAADGERADEYLAEVETIAGTITEPEQHEQAQASIVCALAATGDLARAATTAHAIPRLIGRLWALHSVVRAATTAGDLDLAEKIACTMPACMSQPEIQLTSLMHVADEAAAAGDFDRSEALAESLGYPGLQLKTLARMARAAAARGDLARTSALVARLEAAARPTFVPGWHLGVLAAVAKAAGATGNLDEGEAIALSITDPHRQGYTLMSLAEAAAAAGDLDRALGLAEMIDRAEIRSKALNSLVRTTAAAGDLGCFEMVFAHAVTAAQSVPRENEQGNSLKTLVEAALAVGDFDRAESVTRLITDPQLQAHAVASTAEAASGEVDRVRRMIDHTEKMVRSSKEIELQGWTLESLAEAAAAIGDIDRAENIAQSITNPDQEDPFFKDCDLRGSALASTAKGAAALGEVERAEAIARSLTSPRIRSWALKAVAQAVAANGGIDHAANIALSIEDLEVQGWALRSAADAAAAAGEFDRATEIAHLIRNPGPQNSSSTGHDQRGETLCSLAKAASAAGELDQAEIIIQSMGASNDRGLALSQLAEAAAAIGDLDRAERIALSKTTPEGQVFVLTAVVGAATAVVDHRRLADLLDRAEATSRDITHTYWQPEALARVAEAAAALGDLDRAENIALSIEDPKCQAKTLLAVAPEHDTHRRNRAVARALALTEWTSTLPQLLELAPQALATITAELDTLSDCDPRHTLATRRDDSRLSL</sequence>
<keyword evidence="2" id="KW-1185">Reference proteome</keyword>
<dbReference type="Gene3D" id="1.25.40.10">
    <property type="entry name" value="Tetratricopeptide repeat domain"/>
    <property type="match status" value="4"/>
</dbReference>
<dbReference type="eggNOG" id="COG3903">
    <property type="taxonomic scope" value="Bacteria"/>
</dbReference>
<dbReference type="InterPro" id="IPR011990">
    <property type="entry name" value="TPR-like_helical_dom_sf"/>
</dbReference>
<proteinExistence type="predicted"/>
<dbReference type="PATRIC" id="fig|1449976.3.peg.6550"/>
<dbReference type="RefSeq" id="WP_025359772.1">
    <property type="nucleotide sequence ID" value="NZ_CP007155.1"/>
</dbReference>
<dbReference type="KEGG" id="kal:KALB_6527"/>
<protein>
    <submittedName>
        <fullName evidence="1">Uncharacterized protein</fullName>
    </submittedName>
</protein>
<dbReference type="OrthoDB" id="3261206at2"/>
<dbReference type="Proteomes" id="UP000019225">
    <property type="component" value="Chromosome"/>
</dbReference>
<evidence type="ECO:0000313" key="2">
    <source>
        <dbReference type="Proteomes" id="UP000019225"/>
    </source>
</evidence>
<dbReference type="EMBL" id="CP007155">
    <property type="protein sequence ID" value="AHH99886.1"/>
    <property type="molecule type" value="Genomic_DNA"/>
</dbReference>